<dbReference type="Proteomes" id="UP000075243">
    <property type="component" value="Chromosome 3"/>
</dbReference>
<protein>
    <submittedName>
        <fullName evidence="1">Uncharacterized protein</fullName>
    </submittedName>
</protein>
<keyword evidence="2" id="KW-1185">Reference proteome</keyword>
<sequence length="65" mass="7020">MVDEDVIFDGSIPFGEIDGVKLGLSIATCEAKSTRAANNRHLPNRLTHDHVPSQHAYGAAVEFSI</sequence>
<evidence type="ECO:0000313" key="2">
    <source>
        <dbReference type="Proteomes" id="UP000075243"/>
    </source>
</evidence>
<name>A0A151TUH7_CAJCA</name>
<proteinExistence type="predicted"/>
<reference evidence="1 2" key="1">
    <citation type="journal article" date="2012" name="Nat. Biotechnol.">
        <title>Draft genome sequence of pigeonpea (Cajanus cajan), an orphan legume crop of resource-poor farmers.</title>
        <authorList>
            <person name="Varshney R.K."/>
            <person name="Chen W."/>
            <person name="Li Y."/>
            <person name="Bharti A.K."/>
            <person name="Saxena R.K."/>
            <person name="Schlueter J.A."/>
            <person name="Donoghue M.T."/>
            <person name="Azam S."/>
            <person name="Fan G."/>
            <person name="Whaley A.M."/>
            <person name="Farmer A.D."/>
            <person name="Sheridan J."/>
            <person name="Iwata A."/>
            <person name="Tuteja R."/>
            <person name="Penmetsa R.V."/>
            <person name="Wu W."/>
            <person name="Upadhyaya H.D."/>
            <person name="Yang S.P."/>
            <person name="Shah T."/>
            <person name="Saxena K.B."/>
            <person name="Michael T."/>
            <person name="McCombie W.R."/>
            <person name="Yang B."/>
            <person name="Zhang G."/>
            <person name="Yang H."/>
            <person name="Wang J."/>
            <person name="Spillane C."/>
            <person name="Cook D.R."/>
            <person name="May G.D."/>
            <person name="Xu X."/>
            <person name="Jackson S.A."/>
        </authorList>
    </citation>
    <scope>NUCLEOTIDE SEQUENCE [LARGE SCALE GENOMIC DNA]</scope>
    <source>
        <strain evidence="2">cv. Asha</strain>
    </source>
</reference>
<evidence type="ECO:0000313" key="1">
    <source>
        <dbReference type="EMBL" id="KYP70644.1"/>
    </source>
</evidence>
<gene>
    <name evidence="1" type="ORF">KK1_009869</name>
</gene>
<accession>A0A151TUH7</accession>
<organism evidence="1 2">
    <name type="scientific">Cajanus cajan</name>
    <name type="common">Pigeon pea</name>
    <name type="synonym">Cajanus indicus</name>
    <dbReference type="NCBI Taxonomy" id="3821"/>
    <lineage>
        <taxon>Eukaryota</taxon>
        <taxon>Viridiplantae</taxon>
        <taxon>Streptophyta</taxon>
        <taxon>Embryophyta</taxon>
        <taxon>Tracheophyta</taxon>
        <taxon>Spermatophyta</taxon>
        <taxon>Magnoliopsida</taxon>
        <taxon>eudicotyledons</taxon>
        <taxon>Gunneridae</taxon>
        <taxon>Pentapetalae</taxon>
        <taxon>rosids</taxon>
        <taxon>fabids</taxon>
        <taxon>Fabales</taxon>
        <taxon>Fabaceae</taxon>
        <taxon>Papilionoideae</taxon>
        <taxon>50 kb inversion clade</taxon>
        <taxon>NPAAA clade</taxon>
        <taxon>indigoferoid/millettioid clade</taxon>
        <taxon>Phaseoleae</taxon>
        <taxon>Cajanus</taxon>
    </lineage>
</organism>
<dbReference type="EMBL" id="CM003605">
    <property type="protein sequence ID" value="KYP70644.1"/>
    <property type="molecule type" value="Genomic_DNA"/>
</dbReference>
<dbReference type="AlphaFoldDB" id="A0A151TUH7"/>
<dbReference type="Gramene" id="C.cajan_09599.t">
    <property type="protein sequence ID" value="C.cajan_09599.t.cds1"/>
    <property type="gene ID" value="C.cajan_09599"/>
</dbReference>